<dbReference type="GO" id="GO:0006508">
    <property type="term" value="P:proteolysis"/>
    <property type="evidence" value="ECO:0007669"/>
    <property type="project" value="UniProtKB-KW"/>
</dbReference>
<dbReference type="InterPro" id="IPR036852">
    <property type="entry name" value="Peptidase_S8/S53_dom_sf"/>
</dbReference>
<keyword evidence="4" id="KW-0720">Serine protease</keyword>
<dbReference type="InterPro" id="IPR000209">
    <property type="entry name" value="Peptidase_S8/S53_dom"/>
</dbReference>
<dbReference type="OrthoDB" id="9759014at2"/>
<dbReference type="Gene3D" id="3.40.50.200">
    <property type="entry name" value="Peptidase S8/S53 domain"/>
    <property type="match status" value="1"/>
</dbReference>
<dbReference type="SUPFAM" id="SSF52743">
    <property type="entry name" value="Subtilisin-like"/>
    <property type="match status" value="1"/>
</dbReference>
<accession>A0A1H3RD19</accession>
<name>A0A1H3RD19_9FIRM</name>
<dbReference type="STRING" id="159292.SAMN05192546_1178"/>
<dbReference type="RefSeq" id="WP_093315641.1">
    <property type="nucleotide sequence ID" value="NZ_FNPV01000017.1"/>
</dbReference>
<dbReference type="PANTHER" id="PTHR43806">
    <property type="entry name" value="PEPTIDASE S8"/>
    <property type="match status" value="1"/>
</dbReference>
<reference evidence="7 8" key="1">
    <citation type="submission" date="2016-10" db="EMBL/GenBank/DDBJ databases">
        <authorList>
            <person name="de Groot N.N."/>
        </authorList>
    </citation>
    <scope>NUCLEOTIDE SEQUENCE [LARGE SCALE GENOMIC DNA]</scope>
    <source>
        <strain evidence="7 8">APO</strain>
    </source>
</reference>
<evidence type="ECO:0000259" key="6">
    <source>
        <dbReference type="Pfam" id="PF00082"/>
    </source>
</evidence>
<evidence type="ECO:0000256" key="5">
    <source>
        <dbReference type="SAM" id="MobiDB-lite"/>
    </source>
</evidence>
<dbReference type="InterPro" id="IPR034074">
    <property type="entry name" value="Y4bN_pept_dom"/>
</dbReference>
<gene>
    <name evidence="7" type="ORF">SAMN05192546_1178</name>
</gene>
<keyword evidence="2" id="KW-0645">Protease</keyword>
<evidence type="ECO:0000256" key="4">
    <source>
        <dbReference type="ARBA" id="ARBA00022825"/>
    </source>
</evidence>
<feature type="region of interest" description="Disordered" evidence="5">
    <location>
        <begin position="1"/>
        <end position="36"/>
    </location>
</feature>
<evidence type="ECO:0000256" key="3">
    <source>
        <dbReference type="ARBA" id="ARBA00022801"/>
    </source>
</evidence>
<dbReference type="PANTHER" id="PTHR43806:SF11">
    <property type="entry name" value="CEREVISIN-RELATED"/>
    <property type="match status" value="1"/>
</dbReference>
<dbReference type="AlphaFoldDB" id="A0A1H3RD19"/>
<organism evidence="7 8">
    <name type="scientific">Tindallia californiensis</name>
    <dbReference type="NCBI Taxonomy" id="159292"/>
    <lineage>
        <taxon>Bacteria</taxon>
        <taxon>Bacillati</taxon>
        <taxon>Bacillota</taxon>
        <taxon>Clostridia</taxon>
        <taxon>Peptostreptococcales</taxon>
        <taxon>Tindalliaceae</taxon>
        <taxon>Tindallia</taxon>
    </lineage>
</organism>
<sequence length="863" mass="99522">MKHIEFSKVRLEDRERRKRRGFGDAPPSKDHTTHAAFLDESLDSKVQEALEKSQRFEFHPYLVMKIELEPGYTLQDSDEEKLEYFGVKIIDKETKELQVLFTDDLRLENFKIALENYKQGKIAKTKIENQDLFSIIKSITEWSREDRLGLDISSIKDGDYIDCYLWVFDTVDKSNEKMNEFKNFVANNNGRVCDIYVGDSVVLSRVKLGEGVLDKILEHPLVYKVESIPKFNILHNMIKTTKEITLDQITFDTSRLFPEESSSICIIDSGIFMQHPLLRGVIGDSKTFYCSDEYQSSTNDFDGHGTKVASICEYGDFSEKDEFTPEIFLFNAKIHDGQYTNTFELWKREVTEQIGEFSWEITDIIMAYEDGEITFEDLVSNFPQEQQPYLKMVYSRYSAFYEKLIPNQMKEIVEYFYKGYGCRIYNLSQGSIDYIYDGLKPKAWACVLDELQNLYDIVFVISSGNYLYEANNDYNNIFCRYPLYFYQSPECRVIEPANSATSITVGSMAISDEVYNVPERLERLNITSRDNLSSITRVGPGVMNAVKPEFVAYGGDRSVFVDPMGNHRPVPNLGLSKLLFNNDNAGMFEWDVGTSFAAPYISHILGCFLNRYPQASNNLMRAIIASSAKIPVSIRNQVQEIIDSEEELQKEFLYQNKSNYNKLLYYTAGYGYPDKYSCLSSLDNRVVLMADINTDEEAIKPDNMHIFEIPLPKEFRQSSGKKKVIISLAFNPQVRNTRLDYIGISMDYKLVKGKTKEEVIEIFETQKGKEDAIPIENRCVCDLEPSTTIRSNGTLQKSTFEFSRDTNFDNDNLYLVVNAKKNWSEKPQKYAVVAVLESEDKDLKIYNEIKSRVEGTITTRIRV</sequence>
<dbReference type="CDD" id="cd04847">
    <property type="entry name" value="Peptidases_S8_Subtilisin_like_2"/>
    <property type="match status" value="1"/>
</dbReference>
<keyword evidence="3" id="KW-0378">Hydrolase</keyword>
<dbReference type="GO" id="GO:0004252">
    <property type="term" value="F:serine-type endopeptidase activity"/>
    <property type="evidence" value="ECO:0007669"/>
    <property type="project" value="InterPro"/>
</dbReference>
<keyword evidence="8" id="KW-1185">Reference proteome</keyword>
<evidence type="ECO:0000256" key="1">
    <source>
        <dbReference type="ARBA" id="ARBA00011073"/>
    </source>
</evidence>
<dbReference type="Proteomes" id="UP000199230">
    <property type="component" value="Unassembled WGS sequence"/>
</dbReference>
<proteinExistence type="inferred from homology"/>
<dbReference type="InterPro" id="IPR015500">
    <property type="entry name" value="Peptidase_S8_subtilisin-rel"/>
</dbReference>
<dbReference type="PRINTS" id="PR00723">
    <property type="entry name" value="SUBTILISIN"/>
</dbReference>
<dbReference type="Pfam" id="PF00082">
    <property type="entry name" value="Peptidase_S8"/>
    <property type="match status" value="1"/>
</dbReference>
<dbReference type="EMBL" id="FNPV01000017">
    <property type="protein sequence ID" value="SDZ23546.1"/>
    <property type="molecule type" value="Genomic_DNA"/>
</dbReference>
<evidence type="ECO:0000256" key="2">
    <source>
        <dbReference type="ARBA" id="ARBA00022670"/>
    </source>
</evidence>
<evidence type="ECO:0000313" key="7">
    <source>
        <dbReference type="EMBL" id="SDZ23546.1"/>
    </source>
</evidence>
<feature type="compositionally biased region" description="Basic and acidic residues" evidence="5">
    <location>
        <begin position="1"/>
        <end position="15"/>
    </location>
</feature>
<protein>
    <submittedName>
        <fullName evidence="7">Subtilase family protein</fullName>
    </submittedName>
</protein>
<comment type="similarity">
    <text evidence="1">Belongs to the peptidase S8 family.</text>
</comment>
<evidence type="ECO:0000313" key="8">
    <source>
        <dbReference type="Proteomes" id="UP000199230"/>
    </source>
</evidence>
<feature type="domain" description="Peptidase S8/S53" evidence="6">
    <location>
        <begin position="262"/>
        <end position="635"/>
    </location>
</feature>
<dbReference type="InterPro" id="IPR050131">
    <property type="entry name" value="Peptidase_S8_subtilisin-like"/>
</dbReference>